<keyword evidence="4" id="KW-1185">Reference proteome</keyword>
<accession>A0A378JL29</accession>
<feature type="signal peptide" evidence="2">
    <location>
        <begin position="1"/>
        <end position="21"/>
    </location>
</feature>
<dbReference type="RefSeq" id="WP_115330687.1">
    <property type="nucleotide sequence ID" value="NZ_CAAAHP010000001.1"/>
</dbReference>
<dbReference type="OrthoDB" id="6106414at2"/>
<feature type="chain" id="PRO_5016862145" description="Lipoprotein" evidence="2">
    <location>
        <begin position="22"/>
        <end position="64"/>
    </location>
</feature>
<evidence type="ECO:0000256" key="2">
    <source>
        <dbReference type="SAM" id="SignalP"/>
    </source>
</evidence>
<dbReference type="Proteomes" id="UP000254794">
    <property type="component" value="Unassembled WGS sequence"/>
</dbReference>
<evidence type="ECO:0000256" key="1">
    <source>
        <dbReference type="SAM" id="MobiDB-lite"/>
    </source>
</evidence>
<protein>
    <recommendedName>
        <fullName evidence="5">Lipoprotein</fullName>
    </recommendedName>
</protein>
<proteinExistence type="predicted"/>
<name>A0A378JL29_9GAMM</name>
<organism evidence="3 4">
    <name type="scientific">Legionella busanensis</name>
    <dbReference type="NCBI Taxonomy" id="190655"/>
    <lineage>
        <taxon>Bacteria</taxon>
        <taxon>Pseudomonadati</taxon>
        <taxon>Pseudomonadota</taxon>
        <taxon>Gammaproteobacteria</taxon>
        <taxon>Legionellales</taxon>
        <taxon>Legionellaceae</taxon>
        <taxon>Legionella</taxon>
    </lineage>
</organism>
<keyword evidence="2" id="KW-0732">Signal</keyword>
<evidence type="ECO:0000313" key="4">
    <source>
        <dbReference type="Proteomes" id="UP000254794"/>
    </source>
</evidence>
<dbReference type="EMBL" id="UGOD01000001">
    <property type="protein sequence ID" value="STX51023.1"/>
    <property type="molecule type" value="Genomic_DNA"/>
</dbReference>
<feature type="compositionally biased region" description="Basic and acidic residues" evidence="1">
    <location>
        <begin position="54"/>
        <end position="64"/>
    </location>
</feature>
<gene>
    <name evidence="3" type="ORF">NCTC13316_01112</name>
</gene>
<sequence length="64" mass="7080">MKIFKKLIVCVAISSVFFLTSCQEGPAERKGKKVDNTVQNIKDKIENKGPAQKAGEKIDDLTNN</sequence>
<evidence type="ECO:0000313" key="3">
    <source>
        <dbReference type="EMBL" id="STX51023.1"/>
    </source>
</evidence>
<dbReference type="AlphaFoldDB" id="A0A378JL29"/>
<evidence type="ECO:0008006" key="5">
    <source>
        <dbReference type="Google" id="ProtNLM"/>
    </source>
</evidence>
<feature type="region of interest" description="Disordered" evidence="1">
    <location>
        <begin position="42"/>
        <end position="64"/>
    </location>
</feature>
<dbReference type="PROSITE" id="PS51257">
    <property type="entry name" value="PROKAR_LIPOPROTEIN"/>
    <property type="match status" value="1"/>
</dbReference>
<reference evidence="3 4" key="1">
    <citation type="submission" date="2018-06" db="EMBL/GenBank/DDBJ databases">
        <authorList>
            <consortium name="Pathogen Informatics"/>
            <person name="Doyle S."/>
        </authorList>
    </citation>
    <scope>NUCLEOTIDE SEQUENCE [LARGE SCALE GENOMIC DNA]</scope>
    <source>
        <strain evidence="3 4">NCTC13316</strain>
    </source>
</reference>